<feature type="binding site" evidence="5">
    <location>
        <position position="70"/>
    </location>
    <ligand>
        <name>ATP</name>
        <dbReference type="ChEBI" id="CHEBI:30616"/>
    </ligand>
</feature>
<dbReference type="PANTHER" id="PTHR43289:SF6">
    <property type="entry name" value="SERINE_THREONINE-PROTEIN KINASE NEKL-3"/>
    <property type="match status" value="1"/>
</dbReference>
<evidence type="ECO:0000256" key="1">
    <source>
        <dbReference type="ARBA" id="ARBA00022679"/>
    </source>
</evidence>
<evidence type="ECO:0000256" key="5">
    <source>
        <dbReference type="PROSITE-ProRule" id="PRU10141"/>
    </source>
</evidence>
<dbReference type="InterPro" id="IPR017441">
    <property type="entry name" value="Protein_kinase_ATP_BS"/>
</dbReference>
<dbReference type="InterPro" id="IPR008271">
    <property type="entry name" value="Ser/Thr_kinase_AS"/>
</dbReference>
<organism evidence="8">
    <name type="scientific">uncultured Gemmatimonadaceae bacterium</name>
    <dbReference type="NCBI Taxonomy" id="246130"/>
    <lineage>
        <taxon>Bacteria</taxon>
        <taxon>Pseudomonadati</taxon>
        <taxon>Gemmatimonadota</taxon>
        <taxon>Gemmatimonadia</taxon>
        <taxon>Gemmatimonadales</taxon>
        <taxon>Gemmatimonadaceae</taxon>
        <taxon>environmental samples</taxon>
    </lineage>
</organism>
<evidence type="ECO:0000256" key="6">
    <source>
        <dbReference type="SAM" id="MobiDB-lite"/>
    </source>
</evidence>
<keyword evidence="2 5" id="KW-0547">Nucleotide-binding</keyword>
<name>A0A6J4LZ31_9BACT</name>
<keyword evidence="4 5" id="KW-0067">ATP-binding</keyword>
<dbReference type="Gene3D" id="3.30.200.20">
    <property type="entry name" value="Phosphorylase Kinase, domain 1"/>
    <property type="match status" value="1"/>
</dbReference>
<keyword evidence="8" id="KW-0723">Serine/threonine-protein kinase</keyword>
<dbReference type="SUPFAM" id="SSF56112">
    <property type="entry name" value="Protein kinase-like (PK-like)"/>
    <property type="match status" value="1"/>
</dbReference>
<dbReference type="Pfam" id="PF00069">
    <property type="entry name" value="Pkinase"/>
    <property type="match status" value="1"/>
</dbReference>
<feature type="region of interest" description="Disordered" evidence="6">
    <location>
        <begin position="195"/>
        <end position="217"/>
    </location>
</feature>
<protein>
    <submittedName>
        <fullName evidence="8">Serine/threonine protein kinase</fullName>
    </submittedName>
</protein>
<dbReference type="InterPro" id="IPR011009">
    <property type="entry name" value="Kinase-like_dom_sf"/>
</dbReference>
<dbReference type="Gene3D" id="1.10.510.10">
    <property type="entry name" value="Transferase(Phosphotransferase) domain 1"/>
    <property type="match status" value="1"/>
</dbReference>
<dbReference type="GO" id="GO:0004674">
    <property type="term" value="F:protein serine/threonine kinase activity"/>
    <property type="evidence" value="ECO:0007669"/>
    <property type="project" value="UniProtKB-KW"/>
</dbReference>
<dbReference type="AlphaFoldDB" id="A0A6J4LZ31"/>
<accession>A0A6J4LZ31</accession>
<dbReference type="GO" id="GO:0005524">
    <property type="term" value="F:ATP binding"/>
    <property type="evidence" value="ECO:0007669"/>
    <property type="project" value="UniProtKB-UniRule"/>
</dbReference>
<keyword evidence="1" id="KW-0808">Transferase</keyword>
<proteinExistence type="predicted"/>
<dbReference type="PROSITE" id="PS50011">
    <property type="entry name" value="PROTEIN_KINASE_DOM"/>
    <property type="match status" value="1"/>
</dbReference>
<reference evidence="8" key="1">
    <citation type="submission" date="2020-02" db="EMBL/GenBank/DDBJ databases">
        <authorList>
            <person name="Meier V. D."/>
        </authorList>
    </citation>
    <scope>NUCLEOTIDE SEQUENCE</scope>
    <source>
        <strain evidence="8">AVDCRST_MAG11</strain>
    </source>
</reference>
<evidence type="ECO:0000256" key="4">
    <source>
        <dbReference type="ARBA" id="ARBA00022840"/>
    </source>
</evidence>
<dbReference type="PROSITE" id="PS00107">
    <property type="entry name" value="PROTEIN_KINASE_ATP"/>
    <property type="match status" value="1"/>
</dbReference>
<evidence type="ECO:0000256" key="3">
    <source>
        <dbReference type="ARBA" id="ARBA00022777"/>
    </source>
</evidence>
<sequence>MLAGRHCTRGYRRVDSSDTAALGAAAPDDRLHLQQALGDGYGLEAEIGRGGMARVYRAHDRKHDRRVALKVLHREVAQTLGAERFRREIRLVAGLQHPHIVPVFDSGEAAGLLWFTMPLVAGESLRDRLVRERQLPVADAVGIARALALALDYAHGRGVVHRDVKPENVLLTEDGQTLLADFGVARLVLAPGAGTAPTDTAPTDTALTGTGWSVGTPAYMSPEQGAGEREVDGRSDQYALACVLYECLAGEPPFTGPTAQAVLAKRFAGPAPDVGVLRDGVPPAVRAAL</sequence>
<evidence type="ECO:0000259" key="7">
    <source>
        <dbReference type="PROSITE" id="PS50011"/>
    </source>
</evidence>
<feature type="compositionally biased region" description="Low complexity" evidence="6">
    <location>
        <begin position="195"/>
        <end position="211"/>
    </location>
</feature>
<keyword evidence="3 8" id="KW-0418">Kinase</keyword>
<evidence type="ECO:0000256" key="2">
    <source>
        <dbReference type="ARBA" id="ARBA00022741"/>
    </source>
</evidence>
<feature type="domain" description="Protein kinase" evidence="7">
    <location>
        <begin position="41"/>
        <end position="289"/>
    </location>
</feature>
<gene>
    <name evidence="8" type="ORF">AVDCRST_MAG11-3194</name>
</gene>
<feature type="non-terminal residue" evidence="8">
    <location>
        <position position="289"/>
    </location>
</feature>
<dbReference type="PROSITE" id="PS00108">
    <property type="entry name" value="PROTEIN_KINASE_ST"/>
    <property type="match status" value="1"/>
</dbReference>
<dbReference type="SMART" id="SM00220">
    <property type="entry name" value="S_TKc"/>
    <property type="match status" value="1"/>
</dbReference>
<dbReference type="CDD" id="cd14014">
    <property type="entry name" value="STKc_PknB_like"/>
    <property type="match status" value="1"/>
</dbReference>
<dbReference type="InterPro" id="IPR000719">
    <property type="entry name" value="Prot_kinase_dom"/>
</dbReference>
<evidence type="ECO:0000313" key="8">
    <source>
        <dbReference type="EMBL" id="CAA9345310.1"/>
    </source>
</evidence>
<dbReference type="PANTHER" id="PTHR43289">
    <property type="entry name" value="MITOGEN-ACTIVATED PROTEIN KINASE KINASE KINASE 20-RELATED"/>
    <property type="match status" value="1"/>
</dbReference>
<dbReference type="EMBL" id="CADCTU010000696">
    <property type="protein sequence ID" value="CAA9345310.1"/>
    <property type="molecule type" value="Genomic_DNA"/>
</dbReference>